<dbReference type="SUPFAM" id="SSF54285">
    <property type="entry name" value="MoaD/ThiS"/>
    <property type="match status" value="1"/>
</dbReference>
<sequence length="65" mass="6647">MQIDLNGQPTVTLAATLAQLIAERGLDAASVATAVNGEFVPRGLRDGTALTPGTRIEILSPMQGG</sequence>
<name>A0A1I0DPN7_9RHOB</name>
<dbReference type="NCBIfam" id="TIGR01683">
    <property type="entry name" value="thiS"/>
    <property type="match status" value="1"/>
</dbReference>
<dbReference type="AlphaFoldDB" id="A0A1I0DPN7"/>
<dbReference type="PANTHER" id="PTHR34472">
    <property type="entry name" value="SULFUR CARRIER PROTEIN THIS"/>
    <property type="match status" value="1"/>
</dbReference>
<keyword evidence="2" id="KW-1185">Reference proteome</keyword>
<organism evidence="1 2">
    <name type="scientific">Paracoccus homiensis</name>
    <dbReference type="NCBI Taxonomy" id="364199"/>
    <lineage>
        <taxon>Bacteria</taxon>
        <taxon>Pseudomonadati</taxon>
        <taxon>Pseudomonadota</taxon>
        <taxon>Alphaproteobacteria</taxon>
        <taxon>Rhodobacterales</taxon>
        <taxon>Paracoccaceae</taxon>
        <taxon>Paracoccus</taxon>
    </lineage>
</organism>
<dbReference type="InterPro" id="IPR003749">
    <property type="entry name" value="ThiS/MoaD-like"/>
</dbReference>
<dbReference type="Proteomes" id="UP000199180">
    <property type="component" value="Unassembled WGS sequence"/>
</dbReference>
<dbReference type="OrthoDB" id="197113at2"/>
<dbReference type="EMBL" id="FOHO01000004">
    <property type="protein sequence ID" value="SET34328.1"/>
    <property type="molecule type" value="Genomic_DNA"/>
</dbReference>
<dbReference type="CDD" id="cd00565">
    <property type="entry name" value="Ubl_ThiS"/>
    <property type="match status" value="1"/>
</dbReference>
<gene>
    <name evidence="1" type="ORF">SAMN04489858_104238</name>
</gene>
<dbReference type="PANTHER" id="PTHR34472:SF1">
    <property type="entry name" value="SULFUR CARRIER PROTEIN THIS"/>
    <property type="match status" value="1"/>
</dbReference>
<accession>A0A1I0DPN7</accession>
<protein>
    <submittedName>
        <fullName evidence="1">Sulfur carrier protein</fullName>
    </submittedName>
</protein>
<evidence type="ECO:0000313" key="2">
    <source>
        <dbReference type="Proteomes" id="UP000199180"/>
    </source>
</evidence>
<dbReference type="Pfam" id="PF02597">
    <property type="entry name" value="ThiS"/>
    <property type="match status" value="1"/>
</dbReference>
<proteinExistence type="predicted"/>
<evidence type="ECO:0000313" key="1">
    <source>
        <dbReference type="EMBL" id="SET34328.1"/>
    </source>
</evidence>
<dbReference type="InterPro" id="IPR016155">
    <property type="entry name" value="Mopterin_synth/thiamin_S_b"/>
</dbReference>
<dbReference type="InterPro" id="IPR012675">
    <property type="entry name" value="Beta-grasp_dom_sf"/>
</dbReference>
<dbReference type="STRING" id="364199.SAMN04489858_104238"/>
<dbReference type="RefSeq" id="WP_090733877.1">
    <property type="nucleotide sequence ID" value="NZ_FOHO01000004.1"/>
</dbReference>
<reference evidence="1 2" key="1">
    <citation type="submission" date="2016-10" db="EMBL/GenBank/DDBJ databases">
        <authorList>
            <person name="de Groot N.N."/>
        </authorList>
    </citation>
    <scope>NUCLEOTIDE SEQUENCE [LARGE SCALE GENOMIC DNA]</scope>
    <source>
        <strain evidence="1 2">DSM 17862</strain>
    </source>
</reference>
<dbReference type="InterPro" id="IPR010035">
    <property type="entry name" value="Thi_S"/>
</dbReference>
<dbReference type="Gene3D" id="3.10.20.30">
    <property type="match status" value="1"/>
</dbReference>